<reference evidence="4" key="1">
    <citation type="submission" date="2011-07" db="EMBL/GenBank/DDBJ databases">
        <authorList>
            <consortium name="Caenorhabditis brenneri Sequencing and Analysis Consortium"/>
            <person name="Wilson R.K."/>
        </authorList>
    </citation>
    <scope>NUCLEOTIDE SEQUENCE [LARGE SCALE GENOMIC DNA]</scope>
    <source>
        <strain evidence="4">PB2801</strain>
    </source>
</reference>
<dbReference type="AlphaFoldDB" id="G0P461"/>
<feature type="domain" description="F-box" evidence="2">
    <location>
        <begin position="243"/>
        <end position="292"/>
    </location>
</feature>
<dbReference type="CDD" id="cd22150">
    <property type="entry name" value="F-box_CeFBXA-like"/>
    <property type="match status" value="2"/>
</dbReference>
<sequence>MASTLKAARQSLDVARPTRASQAKSRQSTMGGSVQNEQSVQGKLVQPRWNASTRISSPAKTADQKIETADQKIRRLRKREEAIAPKSPKICVCDRSGVSNPGLSLLEPHARTAPASTVVNETSAEVNLPVNASTPASLQKGAAPANTGLGCFTKSQSCPEFRLPVSNFRFPEKKKLSKRFWLRHLRDSLQEEDKSSPENLRNIIRKKFYSIMNRCAFFEEVEYWVMMLEIEELEIEHRNNPNRRLISDLPAEILSLILRNLDPVSRLVIRNVSISLRSIVDSEKPNIKFIELIELPLCIKIRFSRLEQNVTFQQKKDWCSVYWREKNTIVRGGNYVNLALQFLKPLLSNPKLKLGRINIELNENSSLFQKLFGLMSEIVKTNNTQFHVENLGIGDYTEEQLDSWLPLFKAGVLHNLGVSVKATRGVVNCLESEHFKRAKSIDLFPTFGLNPSFINHFLHFETFRVRLQLILINDILRLMEYLSTSNIFQRCEIYLFVDLDLNALEEAFGVLPADPINQEGLLYVEVNYAQVHLPVNASTPTSTPSTEGQAVALQNGVTPANTGSGFLNKKKKKGPQRFWLRHLRDSLQEEDKSSPGNLRKIIREKFYSINNRCADFEEVEYWVMMLGIEQLEFEHRNNPNRRLISDLPAEILSLILENLDPVSRLATRNASKILRSIVDSEKPNVKCIELFEGPLSILIRFSPPVQDVTFQQKKNWCSVNWRGKKTIVRGGDYVNLALQFLKPLLSNPRLKLAGIDVQLNENSSLFQKLFDLMLEIVKTNDARFHVGSLGIYDYTEEQLDSWLPLFKSGVLHRMDIAVKTSRGVVNCLESEQFLNAKSVDLTPSGGLNSYFLNHFLHLEKFIVHLQSISVVETLRFMKNSSTSDIFKHCYIYVPVDLDLKAIEDTFKLLYVNPIEQEDILYVEIHYVQFLFCFSFQKRRVKIQRKSGKLQHL</sequence>
<dbReference type="PANTHER" id="PTHR23015">
    <property type="entry name" value="UNCHARACTERIZED C.ELEGANS PROTEIN"/>
    <property type="match status" value="1"/>
</dbReference>
<dbReference type="PROSITE" id="PS50181">
    <property type="entry name" value="FBOX"/>
    <property type="match status" value="2"/>
</dbReference>
<proteinExistence type="predicted"/>
<protein>
    <recommendedName>
        <fullName evidence="2">F-box domain-containing protein</fullName>
    </recommendedName>
</protein>
<accession>G0P461</accession>
<dbReference type="EMBL" id="GL380059">
    <property type="protein sequence ID" value="EGT44624.1"/>
    <property type="molecule type" value="Genomic_DNA"/>
</dbReference>
<dbReference type="InterPro" id="IPR001810">
    <property type="entry name" value="F-box_dom"/>
</dbReference>
<dbReference type="SMART" id="SM00256">
    <property type="entry name" value="FBOX"/>
    <property type="match status" value="2"/>
</dbReference>
<dbReference type="HOGENOM" id="CLU_309550_0_0_1"/>
<evidence type="ECO:0000313" key="4">
    <source>
        <dbReference type="Proteomes" id="UP000008068"/>
    </source>
</evidence>
<dbReference type="PANTHER" id="PTHR23015:SF4">
    <property type="entry name" value="DUF38 DOMAIN-CONTAINING PROTEIN-RELATED"/>
    <property type="match status" value="1"/>
</dbReference>
<evidence type="ECO:0000313" key="3">
    <source>
        <dbReference type="EMBL" id="EGT44624.1"/>
    </source>
</evidence>
<keyword evidence="4" id="KW-1185">Reference proteome</keyword>
<dbReference type="SUPFAM" id="SSF81383">
    <property type="entry name" value="F-box domain"/>
    <property type="match status" value="2"/>
</dbReference>
<feature type="domain" description="F-box" evidence="2">
    <location>
        <begin position="641"/>
        <end position="688"/>
    </location>
</feature>
<dbReference type="Proteomes" id="UP000008068">
    <property type="component" value="Unassembled WGS sequence"/>
</dbReference>
<name>G0P461_CAEBE</name>
<feature type="region of interest" description="Disordered" evidence="1">
    <location>
        <begin position="1"/>
        <end position="49"/>
    </location>
</feature>
<dbReference type="Pfam" id="PF01827">
    <property type="entry name" value="FTH"/>
    <property type="match status" value="2"/>
</dbReference>
<dbReference type="InParanoid" id="G0P461"/>
<dbReference type="InterPro" id="IPR036047">
    <property type="entry name" value="F-box-like_dom_sf"/>
</dbReference>
<organism evidence="4">
    <name type="scientific">Caenorhabditis brenneri</name>
    <name type="common">Nematode worm</name>
    <dbReference type="NCBI Taxonomy" id="135651"/>
    <lineage>
        <taxon>Eukaryota</taxon>
        <taxon>Metazoa</taxon>
        <taxon>Ecdysozoa</taxon>
        <taxon>Nematoda</taxon>
        <taxon>Chromadorea</taxon>
        <taxon>Rhabditida</taxon>
        <taxon>Rhabditina</taxon>
        <taxon>Rhabditomorpha</taxon>
        <taxon>Rhabditoidea</taxon>
        <taxon>Rhabditidae</taxon>
        <taxon>Peloderinae</taxon>
        <taxon>Caenorhabditis</taxon>
    </lineage>
</organism>
<dbReference type="GO" id="GO:0045087">
    <property type="term" value="P:innate immune response"/>
    <property type="evidence" value="ECO:0007669"/>
    <property type="project" value="TreeGrafter"/>
</dbReference>
<dbReference type="Pfam" id="PF00646">
    <property type="entry name" value="F-box"/>
    <property type="match status" value="2"/>
</dbReference>
<feature type="compositionally biased region" description="Polar residues" evidence="1">
    <location>
        <begin position="19"/>
        <end position="41"/>
    </location>
</feature>
<evidence type="ECO:0000256" key="1">
    <source>
        <dbReference type="SAM" id="MobiDB-lite"/>
    </source>
</evidence>
<dbReference type="InterPro" id="IPR002900">
    <property type="entry name" value="DUF38/FTH_CAE_spp"/>
</dbReference>
<gene>
    <name evidence="3" type="ORF">CAEBREN_07682</name>
</gene>
<dbReference type="InterPro" id="IPR040161">
    <property type="entry name" value="FB224"/>
</dbReference>
<evidence type="ECO:0000259" key="2">
    <source>
        <dbReference type="PROSITE" id="PS50181"/>
    </source>
</evidence>
<dbReference type="OMA" id="VEYWVMM"/>